<organism evidence="2 3">
    <name type="scientific">Aphis craccivora</name>
    <name type="common">Cowpea aphid</name>
    <dbReference type="NCBI Taxonomy" id="307492"/>
    <lineage>
        <taxon>Eukaryota</taxon>
        <taxon>Metazoa</taxon>
        <taxon>Ecdysozoa</taxon>
        <taxon>Arthropoda</taxon>
        <taxon>Hexapoda</taxon>
        <taxon>Insecta</taxon>
        <taxon>Pterygota</taxon>
        <taxon>Neoptera</taxon>
        <taxon>Paraneoptera</taxon>
        <taxon>Hemiptera</taxon>
        <taxon>Sternorrhyncha</taxon>
        <taxon>Aphidomorpha</taxon>
        <taxon>Aphidoidea</taxon>
        <taxon>Aphididae</taxon>
        <taxon>Aphidini</taxon>
        <taxon>Aphis</taxon>
        <taxon>Aphis</taxon>
    </lineage>
</organism>
<evidence type="ECO:0000313" key="2">
    <source>
        <dbReference type="EMBL" id="KAF0768950.1"/>
    </source>
</evidence>
<dbReference type="AlphaFoldDB" id="A0A6G0ZEA1"/>
<gene>
    <name evidence="2" type="ORF">FWK35_00001028</name>
</gene>
<comment type="caution">
    <text evidence="2">The sequence shown here is derived from an EMBL/GenBank/DDBJ whole genome shotgun (WGS) entry which is preliminary data.</text>
</comment>
<reference evidence="2 3" key="1">
    <citation type="submission" date="2019-08" db="EMBL/GenBank/DDBJ databases">
        <title>Whole genome of Aphis craccivora.</title>
        <authorList>
            <person name="Voronova N.V."/>
            <person name="Shulinski R.S."/>
            <person name="Bandarenka Y.V."/>
            <person name="Zhorov D.G."/>
            <person name="Warner D."/>
        </authorList>
    </citation>
    <scope>NUCLEOTIDE SEQUENCE [LARGE SCALE GENOMIC DNA]</scope>
    <source>
        <strain evidence="2">180601</strain>
        <tissue evidence="2">Whole Body</tissue>
    </source>
</reference>
<dbReference type="OrthoDB" id="6359887at2759"/>
<dbReference type="Proteomes" id="UP000478052">
    <property type="component" value="Unassembled WGS sequence"/>
</dbReference>
<feature type="compositionally biased region" description="Basic and acidic residues" evidence="1">
    <location>
        <begin position="282"/>
        <end position="294"/>
    </location>
</feature>
<protein>
    <submittedName>
        <fullName evidence="2">Girdin-like</fullName>
    </submittedName>
</protein>
<feature type="region of interest" description="Disordered" evidence="1">
    <location>
        <begin position="276"/>
        <end position="301"/>
    </location>
</feature>
<sequence length="1064" mass="123020">MDINSVQRADWERRRKIRLAQVRDQSKALAKTIRDRVHEAAEIQIEQRETARNITEHKFKSLELKKLKSDFNYLIQDVGNGYNVASTQHDPSVVLAEKRLIDRCKAISRGAEAEKRQQRIQEEQQMDKDMRDRRTHFNKTVEKIRSKLITSVQNVNNDNTHKRNIKEHNECFLIPSQVTLNESNIMNLNCNKKSSKPWSMVVSSKENQIKQFHESTTCDENKENEKDISKFSKLETDLKTYKTLVLELNKLSAEELNIRNKLFPSNKLKEVPMTCQNNVPSESEKKTQPKEINRKKQVSNRRTKLNEIKKQITGGCMKNNPSLSHILDKPWYEFLHTKLAKSIDNTSQELCSRVSFYNSINCLAYIILVGLTQKKIRLNDSNTSTSICISSSTSTSTNYEQPTKKTIHFENESKKKIKQPNIKLNYKEKFTSGKPLQNINNTLQRIKNKKQLLVKEITAGTGVKTGADVKKMKTISTISKNASIPKRCCAGDDLREEIPVNYAQLPDSFYNGQLDMLKEQVPKKKFECLDSKSNLSINENLMEYINILLKMSPSDVDNLSISSCSSVKLEESILQCSEKDTQYYCKMLNCISKCLNSDISDINQDTVFNSPKNINLLNRFQQLTDYYLEKTHEMKNICNEPSQNLNEKNYNTDTNAIKENCSVNLSSDSSVDEEYIVENLNKLLQKKGIINSDKEWPMFKQINDDDDDRSLTDQLLDIHPCRSYDSIHLWFNAKHTKPIKSPSCTCQKQFMQQYKGNKKNESPLQRPLENINEMLNWIKKKKRRLFEEIYTNQASISDLKSVNSKSDTFKELSKESINYVGLPNSFYNSTLKVLEEYVRDKKQKKSKSNNNNWINIELMRYICNLLKMSPSEIDNLSVSSNSGIQLEQSILEISKANLEYHKDILNYISKCLDSNLSDISQDQALSSPQYIGLLDKLYKLADYYTEKAQEMRNICLESPRVEINSLDEDFVEQITDNNPRDCKTSGSLTSELSVDEAYVLEHLSTLLEQRGLICTDREWPIFGKDDEDDGRSLTDQLLDIKPHIKSKDIKVEHSEKVLIYEDKN</sequence>
<accession>A0A6G0ZEA1</accession>
<name>A0A6G0ZEA1_APHCR</name>
<proteinExistence type="predicted"/>
<evidence type="ECO:0000313" key="3">
    <source>
        <dbReference type="Proteomes" id="UP000478052"/>
    </source>
</evidence>
<evidence type="ECO:0000256" key="1">
    <source>
        <dbReference type="SAM" id="MobiDB-lite"/>
    </source>
</evidence>
<dbReference type="EMBL" id="VUJU01000668">
    <property type="protein sequence ID" value="KAF0768950.1"/>
    <property type="molecule type" value="Genomic_DNA"/>
</dbReference>
<keyword evidence="3" id="KW-1185">Reference proteome</keyword>